<organism evidence="12 13">
    <name type="scientific">Dinoponera quadriceps</name>
    <name type="common">South American ant</name>
    <dbReference type="NCBI Taxonomy" id="609295"/>
    <lineage>
        <taxon>Eukaryota</taxon>
        <taxon>Metazoa</taxon>
        <taxon>Ecdysozoa</taxon>
        <taxon>Arthropoda</taxon>
        <taxon>Hexapoda</taxon>
        <taxon>Insecta</taxon>
        <taxon>Pterygota</taxon>
        <taxon>Neoptera</taxon>
        <taxon>Endopterygota</taxon>
        <taxon>Hymenoptera</taxon>
        <taxon>Apocrita</taxon>
        <taxon>Aculeata</taxon>
        <taxon>Formicoidea</taxon>
        <taxon>Formicidae</taxon>
        <taxon>Ponerinae</taxon>
        <taxon>Ponerini</taxon>
        <taxon>Dinoponera</taxon>
    </lineage>
</organism>
<comment type="similarity">
    <text evidence="2">Belongs to the HAUS3 family.</text>
</comment>
<keyword evidence="7 10" id="KW-0175">Coiled coil</keyword>
<keyword evidence="9" id="KW-0131">Cell cycle</keyword>
<sequence length="607" mass="70783">MSIDGRMFYNKLCDLRPDLSSKITPEMLNKVCDDPGTQPFLEWFCKNVSLVNVLSNEETKLKNVLQDTDEWLEGEALDAALEEATKDCPDLLHLVSLDDTHKEDLFEEYKTLKDCCREDEDYLDSLKQSVKKLKEIKNKLDDDIEEAETTLDKERIETEKLYYNCSVVLKEFDKDICQFSKDVDALLNTYADAAKNQGDAALLSQMPIDLFLKQIELYNHYLGIHIRKQFGNANNKEEQDEDSDYASLINNSREKQVDERMHELISCKTNLTNSKIEEINAHIQVESYKAMLQCIQDIYNGGVLKIPGDGKIWDKMLTLSTERDILEQNVELLREQQLSEIAQFAEMETMKILKNDALARLERRKTRLEKLKNLYRLAGEHGHVHVDLLYILMEMQYRKLREVAEFIADARYYITTEYKLSSTRCEIMRQQQDEYATILMESPKTCNAFNQIFINMMAGNCSDQSLSSALKKYDDLIVDNADKKLMLETYLDNKIDKLEKLANLVNKDYMAEIQNEPTNNLKPISYQISTGYEEMSANVQELQMDVNRIRNQFKERMKTDAKLEREKDILWQRFLADPDTLRMKYEEIKQRANDTHFGDTLESKSSS</sequence>
<dbReference type="InterPro" id="IPR032733">
    <property type="entry name" value="HAUS3_N"/>
</dbReference>
<dbReference type="OrthoDB" id="2159690at2759"/>
<evidence type="ECO:0000313" key="12">
    <source>
        <dbReference type="Proteomes" id="UP000515204"/>
    </source>
</evidence>
<evidence type="ECO:0000256" key="4">
    <source>
        <dbReference type="ARBA" id="ARBA00022618"/>
    </source>
</evidence>
<evidence type="ECO:0000313" key="13">
    <source>
        <dbReference type="RefSeq" id="XP_014469895.1"/>
    </source>
</evidence>
<evidence type="ECO:0000256" key="8">
    <source>
        <dbReference type="ARBA" id="ARBA00023212"/>
    </source>
</evidence>
<dbReference type="PANTHER" id="PTHR19378">
    <property type="entry name" value="GOLGIN- RELATED"/>
    <property type="match status" value="1"/>
</dbReference>
<keyword evidence="12" id="KW-1185">Reference proteome</keyword>
<evidence type="ECO:0000256" key="6">
    <source>
        <dbReference type="ARBA" id="ARBA00022776"/>
    </source>
</evidence>
<dbReference type="GO" id="GO:0051301">
    <property type="term" value="P:cell division"/>
    <property type="evidence" value="ECO:0007669"/>
    <property type="project" value="UniProtKB-KW"/>
</dbReference>
<feature type="coiled-coil region" evidence="10">
    <location>
        <begin position="123"/>
        <end position="157"/>
    </location>
</feature>
<dbReference type="KEGG" id="dqu:106741947"/>
<keyword evidence="8" id="KW-0206">Cytoskeleton</keyword>
<evidence type="ECO:0000256" key="9">
    <source>
        <dbReference type="ARBA" id="ARBA00023306"/>
    </source>
</evidence>
<evidence type="ECO:0000256" key="10">
    <source>
        <dbReference type="SAM" id="Coils"/>
    </source>
</evidence>
<dbReference type="GeneID" id="106741947"/>
<accession>A0A6P3WV24</accession>
<gene>
    <name evidence="13" type="primary">LOC106741947</name>
</gene>
<dbReference type="GO" id="GO:0072686">
    <property type="term" value="C:mitotic spindle"/>
    <property type="evidence" value="ECO:0007669"/>
    <property type="project" value="TreeGrafter"/>
</dbReference>
<feature type="domain" description="HAUS augmin-like complex subunit 3 N-terminal" evidence="11">
    <location>
        <begin position="33"/>
        <end position="274"/>
    </location>
</feature>
<dbReference type="InterPro" id="IPR026206">
    <property type="entry name" value="HAUS3"/>
</dbReference>
<keyword evidence="6" id="KW-0498">Mitosis</keyword>
<evidence type="ECO:0000259" key="11">
    <source>
        <dbReference type="Pfam" id="PF14932"/>
    </source>
</evidence>
<dbReference type="GO" id="GO:0005874">
    <property type="term" value="C:microtubule"/>
    <property type="evidence" value="ECO:0007669"/>
    <property type="project" value="UniProtKB-KW"/>
</dbReference>
<evidence type="ECO:0000256" key="3">
    <source>
        <dbReference type="ARBA" id="ARBA00022490"/>
    </source>
</evidence>
<dbReference type="Proteomes" id="UP000515204">
    <property type="component" value="Unplaced"/>
</dbReference>
<dbReference type="Pfam" id="PF14932">
    <property type="entry name" value="HAUS-augmin3"/>
    <property type="match status" value="1"/>
</dbReference>
<dbReference type="PANTHER" id="PTHR19378:SF0">
    <property type="entry name" value="HAUS AUGMIN-LIKE COMPLEX SUBUNIT 3"/>
    <property type="match status" value="1"/>
</dbReference>
<keyword evidence="4" id="KW-0132">Cell division</keyword>
<dbReference type="AlphaFoldDB" id="A0A6P3WV24"/>
<name>A0A6P3WV24_DINQU</name>
<dbReference type="GO" id="GO:0031023">
    <property type="term" value="P:microtubule organizing center organization"/>
    <property type="evidence" value="ECO:0007669"/>
    <property type="project" value="TreeGrafter"/>
</dbReference>
<reference evidence="13" key="1">
    <citation type="submission" date="2025-08" db="UniProtKB">
        <authorList>
            <consortium name="RefSeq"/>
        </authorList>
    </citation>
    <scope>IDENTIFICATION</scope>
</reference>
<evidence type="ECO:0000256" key="5">
    <source>
        <dbReference type="ARBA" id="ARBA00022701"/>
    </source>
</evidence>
<comment type="subcellular location">
    <subcellularLocation>
        <location evidence="1">Cytoplasm</location>
        <location evidence="1">Cytoskeleton</location>
        <location evidence="1">Spindle</location>
    </subcellularLocation>
</comment>
<feature type="coiled-coil region" evidence="10">
    <location>
        <begin position="316"/>
        <end position="378"/>
    </location>
</feature>
<dbReference type="GO" id="GO:0051225">
    <property type="term" value="P:spindle assembly"/>
    <property type="evidence" value="ECO:0007669"/>
    <property type="project" value="InterPro"/>
</dbReference>
<keyword evidence="3" id="KW-0963">Cytoplasm</keyword>
<dbReference type="RefSeq" id="XP_014469895.1">
    <property type="nucleotide sequence ID" value="XM_014614409.1"/>
</dbReference>
<dbReference type="GO" id="GO:0070652">
    <property type="term" value="C:HAUS complex"/>
    <property type="evidence" value="ECO:0007669"/>
    <property type="project" value="InterPro"/>
</dbReference>
<evidence type="ECO:0000256" key="1">
    <source>
        <dbReference type="ARBA" id="ARBA00004186"/>
    </source>
</evidence>
<dbReference type="GO" id="GO:0005815">
    <property type="term" value="C:microtubule organizing center"/>
    <property type="evidence" value="ECO:0007669"/>
    <property type="project" value="TreeGrafter"/>
</dbReference>
<protein>
    <submittedName>
        <fullName evidence="13">HAUS augmin-like complex subunit 3 isoform X1</fullName>
    </submittedName>
</protein>
<proteinExistence type="inferred from homology"/>
<keyword evidence="5" id="KW-0493">Microtubule</keyword>
<evidence type="ECO:0000256" key="2">
    <source>
        <dbReference type="ARBA" id="ARBA00009645"/>
    </source>
</evidence>
<evidence type="ECO:0000256" key="7">
    <source>
        <dbReference type="ARBA" id="ARBA00023054"/>
    </source>
</evidence>